<evidence type="ECO:0000256" key="9">
    <source>
        <dbReference type="ARBA" id="ARBA00023136"/>
    </source>
</evidence>
<feature type="binding site" evidence="11">
    <location>
        <position position="185"/>
    </location>
    <ligand>
        <name>substrate</name>
    </ligand>
</feature>
<feature type="binding site" evidence="11">
    <location>
        <begin position="110"/>
        <end position="114"/>
    </location>
    <ligand>
        <name>substrate</name>
    </ligand>
</feature>
<dbReference type="HAMAP" id="MF_00225">
    <property type="entry name" value="DHO_dh_type2"/>
    <property type="match status" value="1"/>
</dbReference>
<keyword evidence="11" id="KW-1003">Cell membrane</keyword>
<evidence type="ECO:0000256" key="10">
    <source>
        <dbReference type="ARBA" id="ARBA00048639"/>
    </source>
</evidence>
<dbReference type="Gene3D" id="3.20.20.70">
    <property type="entry name" value="Aldolase class I"/>
    <property type="match status" value="1"/>
</dbReference>
<evidence type="ECO:0000259" key="12">
    <source>
        <dbReference type="Pfam" id="PF01180"/>
    </source>
</evidence>
<keyword evidence="7 11" id="KW-0665">Pyrimidine biosynthesis</keyword>
<evidence type="ECO:0000256" key="3">
    <source>
        <dbReference type="ARBA" id="ARBA00005161"/>
    </source>
</evidence>
<dbReference type="NCBIfam" id="NF003652">
    <property type="entry name" value="PRK05286.2-5"/>
    <property type="match status" value="1"/>
</dbReference>
<keyword evidence="5 11" id="KW-0285">Flavoprotein</keyword>
<keyword evidence="8 11" id="KW-0560">Oxidoreductase</keyword>
<comment type="cofactor">
    <cofactor evidence="11">
        <name>FMN</name>
        <dbReference type="ChEBI" id="CHEBI:58210"/>
    </cofactor>
    <text evidence="11">Binds 1 FMN per subunit.</text>
</comment>
<comment type="pathway">
    <text evidence="3 11">Pyrimidine metabolism; UMP biosynthesis via de novo pathway; orotate from (S)-dihydroorotate (quinone route): step 1/1.</text>
</comment>
<comment type="function">
    <text evidence="1 11">Catalyzes the conversion of dihydroorotate to orotate with quinone as electron acceptor.</text>
</comment>
<reference evidence="13 14" key="1">
    <citation type="submission" date="2024-02" db="EMBL/GenBank/DDBJ databases">
        <title>Full genome sequence of Nocardioides kribbensis.</title>
        <authorList>
            <person name="Poletto B.L."/>
            <person name="Silva G."/>
            <person name="Galante D."/>
            <person name="Campos K.R."/>
            <person name="Santos M.B.N."/>
            <person name="Sacchi C.T."/>
        </authorList>
    </citation>
    <scope>NUCLEOTIDE SEQUENCE [LARGE SCALE GENOMIC DNA]</scope>
    <source>
        <strain evidence="13 14">O4R</strain>
    </source>
</reference>
<feature type="domain" description="Dihydroorotate dehydrogenase catalytic" evidence="12">
    <location>
        <begin position="47"/>
        <end position="348"/>
    </location>
</feature>
<organism evidence="13 14">
    <name type="scientific">Nocardioides kribbensis</name>
    <dbReference type="NCBI Taxonomy" id="305517"/>
    <lineage>
        <taxon>Bacteria</taxon>
        <taxon>Bacillati</taxon>
        <taxon>Actinomycetota</taxon>
        <taxon>Actinomycetes</taxon>
        <taxon>Propionibacteriales</taxon>
        <taxon>Nocardioidaceae</taxon>
        <taxon>Nocardioides</taxon>
    </lineage>
</organism>
<feature type="binding site" evidence="11">
    <location>
        <position position="85"/>
    </location>
    <ligand>
        <name>FMN</name>
        <dbReference type="ChEBI" id="CHEBI:58210"/>
    </ligand>
</feature>
<feature type="binding site" evidence="11">
    <location>
        <begin position="61"/>
        <end position="65"/>
    </location>
    <ligand>
        <name>FMN</name>
        <dbReference type="ChEBI" id="CHEBI:58210"/>
    </ligand>
</feature>
<feature type="active site" description="Nucleophile" evidence="11">
    <location>
        <position position="183"/>
    </location>
</feature>
<feature type="binding site" evidence="11">
    <location>
        <position position="65"/>
    </location>
    <ligand>
        <name>substrate</name>
    </ligand>
</feature>
<feature type="binding site" evidence="11">
    <location>
        <position position="223"/>
    </location>
    <ligand>
        <name>FMN</name>
        <dbReference type="ChEBI" id="CHEBI:58210"/>
    </ligand>
</feature>
<protein>
    <recommendedName>
        <fullName evidence="11">Dihydroorotate dehydrogenase (quinone)</fullName>
        <ecNumber evidence="11">1.3.5.2</ecNumber>
    </recommendedName>
    <alternativeName>
        <fullName evidence="11">DHOdehase</fullName>
        <shortName evidence="11">DHOD</shortName>
        <shortName evidence="11">DHODase</shortName>
    </alternativeName>
    <alternativeName>
        <fullName evidence="11">Dihydroorotate oxidase</fullName>
    </alternativeName>
</protein>
<dbReference type="PROSITE" id="PS00911">
    <property type="entry name" value="DHODEHASE_1"/>
    <property type="match status" value="1"/>
</dbReference>
<comment type="caution">
    <text evidence="13">The sequence shown here is derived from an EMBL/GenBank/DDBJ whole genome shotgun (WGS) entry which is preliminary data.</text>
</comment>
<dbReference type="EMBL" id="JBEGDP010000039">
    <property type="protein sequence ID" value="MEQ7849415.1"/>
    <property type="molecule type" value="Genomic_DNA"/>
</dbReference>
<feature type="binding site" evidence="11">
    <location>
        <position position="144"/>
    </location>
    <ligand>
        <name>FMN</name>
        <dbReference type="ChEBI" id="CHEBI:58210"/>
    </ligand>
</feature>
<dbReference type="InterPro" id="IPR005720">
    <property type="entry name" value="Dihydroorotate_DH_cat"/>
</dbReference>
<feature type="binding site" evidence="11">
    <location>
        <position position="180"/>
    </location>
    <ligand>
        <name>substrate</name>
    </ligand>
</feature>
<comment type="subunit">
    <text evidence="11">Monomer.</text>
</comment>
<feature type="binding site" evidence="11">
    <location>
        <position position="281"/>
    </location>
    <ligand>
        <name>FMN</name>
        <dbReference type="ChEBI" id="CHEBI:58210"/>
    </ligand>
</feature>
<evidence type="ECO:0000313" key="14">
    <source>
        <dbReference type="Proteomes" id="UP001482520"/>
    </source>
</evidence>
<dbReference type="GO" id="GO:0106430">
    <property type="term" value="F:dihydroorotate dehydrogenase (quinone) activity"/>
    <property type="evidence" value="ECO:0007669"/>
    <property type="project" value="UniProtKB-EC"/>
</dbReference>
<evidence type="ECO:0000256" key="4">
    <source>
        <dbReference type="ARBA" id="ARBA00005359"/>
    </source>
</evidence>
<evidence type="ECO:0000256" key="1">
    <source>
        <dbReference type="ARBA" id="ARBA00003125"/>
    </source>
</evidence>
<dbReference type="PROSITE" id="PS00912">
    <property type="entry name" value="DHODEHASE_2"/>
    <property type="match status" value="1"/>
</dbReference>
<feature type="binding site" evidence="11">
    <location>
        <begin position="331"/>
        <end position="332"/>
    </location>
    <ligand>
        <name>FMN</name>
        <dbReference type="ChEBI" id="CHEBI:58210"/>
    </ligand>
</feature>
<evidence type="ECO:0000256" key="5">
    <source>
        <dbReference type="ARBA" id="ARBA00022630"/>
    </source>
</evidence>
<name>A0ABV1P3U1_9ACTN</name>
<gene>
    <name evidence="11" type="primary">pyrD</name>
    <name evidence="13" type="ORF">V6R90_19225</name>
</gene>
<dbReference type="EC" id="1.3.5.2" evidence="11"/>
<accession>A0ABV1P3U1</accession>
<dbReference type="NCBIfam" id="TIGR01036">
    <property type="entry name" value="pyrD_sub2"/>
    <property type="match status" value="1"/>
</dbReference>
<evidence type="ECO:0000256" key="2">
    <source>
        <dbReference type="ARBA" id="ARBA00004370"/>
    </source>
</evidence>
<dbReference type="Proteomes" id="UP001482520">
    <property type="component" value="Unassembled WGS sequence"/>
</dbReference>
<comment type="similarity">
    <text evidence="4 11">Belongs to the dihydroorotate dehydrogenase family. Type 2 subfamily.</text>
</comment>
<feature type="binding site" evidence="11">
    <location>
        <begin position="256"/>
        <end position="257"/>
    </location>
    <ligand>
        <name>substrate</name>
    </ligand>
</feature>
<comment type="subcellular location">
    <subcellularLocation>
        <location evidence="11">Cell membrane</location>
        <topology evidence="11">Peripheral membrane protein</topology>
    </subcellularLocation>
    <subcellularLocation>
        <location evidence="2">Membrane</location>
    </subcellularLocation>
</comment>
<dbReference type="Pfam" id="PF01180">
    <property type="entry name" value="DHO_dh"/>
    <property type="match status" value="1"/>
</dbReference>
<feature type="binding site" evidence="11">
    <location>
        <position position="310"/>
    </location>
    <ligand>
        <name>FMN</name>
        <dbReference type="ChEBI" id="CHEBI:58210"/>
    </ligand>
</feature>
<dbReference type="SUPFAM" id="SSF51395">
    <property type="entry name" value="FMN-linked oxidoreductases"/>
    <property type="match status" value="1"/>
</dbReference>
<dbReference type="PANTHER" id="PTHR48109:SF4">
    <property type="entry name" value="DIHYDROOROTATE DEHYDROGENASE (QUINONE), MITOCHONDRIAL"/>
    <property type="match status" value="1"/>
</dbReference>
<dbReference type="InterPro" id="IPR013785">
    <property type="entry name" value="Aldolase_TIM"/>
</dbReference>
<sequence>MVKPYALLFDHVATRIDPERAHHLGFAGIRAGAPLLSRLPSPGAPVRAMGLEFPNALGLAAGFDKNAVGVDALAGLGFGHVEVGTVTGLAQPGNPAPRLFRLTADRAVLNRMGFNNEGARAVAERLARRAVRRPRGSGPVLGVNIGKSKVVPDDDQRAVEADYERSASLLAPHADYLVVNVSSPNTPGLRSLQAVERLEPLLAHVRRVADRATPGRRVPLLVKIAPDLADDDVLAVADLAVAGRRDEVLDGVIATNTTISREGLRTPAAEVAALGAGGVSGAPLAARAEAVLRLLRGRVGDDLTLVGVGGIDGPEAAAARLAAGADLVQAYTAFVYEGPAWPRRVAGALAGSGDAPA</sequence>
<keyword evidence="9 11" id="KW-0472">Membrane</keyword>
<dbReference type="PANTHER" id="PTHR48109">
    <property type="entry name" value="DIHYDROOROTATE DEHYDROGENASE (QUINONE), MITOCHONDRIAL-RELATED"/>
    <property type="match status" value="1"/>
</dbReference>
<feature type="binding site" evidence="11">
    <location>
        <position position="180"/>
    </location>
    <ligand>
        <name>FMN</name>
        <dbReference type="ChEBI" id="CHEBI:58210"/>
    </ligand>
</feature>
<comment type="catalytic activity">
    <reaction evidence="10 11">
        <text>(S)-dihydroorotate + a quinone = orotate + a quinol</text>
        <dbReference type="Rhea" id="RHEA:30187"/>
        <dbReference type="ChEBI" id="CHEBI:24646"/>
        <dbReference type="ChEBI" id="CHEBI:30839"/>
        <dbReference type="ChEBI" id="CHEBI:30864"/>
        <dbReference type="ChEBI" id="CHEBI:132124"/>
        <dbReference type="EC" id="1.3.5.2"/>
    </reaction>
</comment>
<dbReference type="InterPro" id="IPR001295">
    <property type="entry name" value="Dihydroorotate_DH_CS"/>
</dbReference>
<feature type="binding site" evidence="11">
    <location>
        <position position="255"/>
    </location>
    <ligand>
        <name>FMN</name>
        <dbReference type="ChEBI" id="CHEBI:58210"/>
    </ligand>
</feature>
<dbReference type="InterPro" id="IPR050074">
    <property type="entry name" value="DHO_dehydrogenase"/>
</dbReference>
<evidence type="ECO:0000256" key="6">
    <source>
        <dbReference type="ARBA" id="ARBA00022643"/>
    </source>
</evidence>
<dbReference type="NCBIfam" id="NF003648">
    <property type="entry name" value="PRK05286.2-1"/>
    <property type="match status" value="1"/>
</dbReference>
<dbReference type="RefSeq" id="WP_193664130.1">
    <property type="nucleotide sequence ID" value="NZ_BAAAMM010000002.1"/>
</dbReference>
<dbReference type="InterPro" id="IPR005719">
    <property type="entry name" value="Dihydroorotate_DH_2"/>
</dbReference>
<evidence type="ECO:0000256" key="11">
    <source>
        <dbReference type="HAMAP-Rule" id="MF_00225"/>
    </source>
</evidence>
<evidence type="ECO:0000256" key="8">
    <source>
        <dbReference type="ARBA" id="ARBA00023002"/>
    </source>
</evidence>
<proteinExistence type="inferred from homology"/>
<keyword evidence="14" id="KW-1185">Reference proteome</keyword>
<dbReference type="CDD" id="cd04738">
    <property type="entry name" value="DHOD_2_like"/>
    <property type="match status" value="1"/>
</dbReference>
<evidence type="ECO:0000313" key="13">
    <source>
        <dbReference type="EMBL" id="MEQ7849415.1"/>
    </source>
</evidence>
<evidence type="ECO:0000256" key="7">
    <source>
        <dbReference type="ARBA" id="ARBA00022975"/>
    </source>
</evidence>
<keyword evidence="6 11" id="KW-0288">FMN</keyword>